<feature type="region of interest" description="Disordered" evidence="1">
    <location>
        <begin position="51"/>
        <end position="77"/>
    </location>
</feature>
<evidence type="ECO:0000313" key="2">
    <source>
        <dbReference type="EMBL" id="KAK1898199.1"/>
    </source>
</evidence>
<feature type="non-terminal residue" evidence="2">
    <location>
        <position position="77"/>
    </location>
</feature>
<keyword evidence="3" id="KW-1185">Reference proteome</keyword>
<protein>
    <submittedName>
        <fullName evidence="2">Fatty acid oxidation complex subunit alpha</fullName>
    </submittedName>
</protein>
<proteinExistence type="predicted"/>
<dbReference type="Proteomes" id="UP001228049">
    <property type="component" value="Unassembled WGS sequence"/>
</dbReference>
<evidence type="ECO:0000313" key="3">
    <source>
        <dbReference type="Proteomes" id="UP001228049"/>
    </source>
</evidence>
<comment type="caution">
    <text evidence="2">The sequence shown here is derived from an EMBL/GenBank/DDBJ whole genome shotgun (WGS) entry which is preliminary data.</text>
</comment>
<reference evidence="2" key="1">
    <citation type="submission" date="2023-04" db="EMBL/GenBank/DDBJ databases">
        <title>Chromosome-level genome of Chaenocephalus aceratus.</title>
        <authorList>
            <person name="Park H."/>
        </authorList>
    </citation>
    <scope>NUCLEOTIDE SEQUENCE</scope>
    <source>
        <strain evidence="2">DE</strain>
        <tissue evidence="2">Muscle</tissue>
    </source>
</reference>
<accession>A0AAD9CEK0</accession>
<organism evidence="2 3">
    <name type="scientific">Dissostichus eleginoides</name>
    <name type="common">Patagonian toothfish</name>
    <name type="synonym">Dissostichus amissus</name>
    <dbReference type="NCBI Taxonomy" id="100907"/>
    <lineage>
        <taxon>Eukaryota</taxon>
        <taxon>Metazoa</taxon>
        <taxon>Chordata</taxon>
        <taxon>Craniata</taxon>
        <taxon>Vertebrata</taxon>
        <taxon>Euteleostomi</taxon>
        <taxon>Actinopterygii</taxon>
        <taxon>Neopterygii</taxon>
        <taxon>Teleostei</taxon>
        <taxon>Neoteleostei</taxon>
        <taxon>Acanthomorphata</taxon>
        <taxon>Eupercaria</taxon>
        <taxon>Perciformes</taxon>
        <taxon>Notothenioidei</taxon>
        <taxon>Nototheniidae</taxon>
        <taxon>Dissostichus</taxon>
    </lineage>
</organism>
<feature type="non-terminal residue" evidence="2">
    <location>
        <position position="1"/>
    </location>
</feature>
<name>A0AAD9CEK0_DISEL</name>
<sequence length="77" mass="8666">FYSINQLTPSRSLTRSLLPSHPPPSLFLNWVCRQLLSGKNPVLAKHYVTQLGHLSRLTPPPGRDSERESSPETDTEL</sequence>
<dbReference type="AlphaFoldDB" id="A0AAD9CEK0"/>
<evidence type="ECO:0000256" key="1">
    <source>
        <dbReference type="SAM" id="MobiDB-lite"/>
    </source>
</evidence>
<dbReference type="EMBL" id="JASDAP010000008">
    <property type="protein sequence ID" value="KAK1898199.1"/>
    <property type="molecule type" value="Genomic_DNA"/>
</dbReference>
<gene>
    <name evidence="2" type="ORF">KUDE01_017725</name>
</gene>